<dbReference type="RefSeq" id="WP_189313049.1">
    <property type="nucleotide sequence ID" value="NZ_BMQA01000014.1"/>
</dbReference>
<feature type="region of interest" description="Disordered" evidence="1">
    <location>
        <begin position="49"/>
        <end position="68"/>
    </location>
</feature>
<accession>A0A917KT61</accession>
<sequence length="79" mass="8233">MAPAVCAGHPVPLDVGTRGVDVADVEQHGPTRVAGRALADDLHVALAAEPPDDEHRDPRALQPAGRLRPRVLLAGHVQG</sequence>
<reference evidence="2" key="2">
    <citation type="submission" date="2020-09" db="EMBL/GenBank/DDBJ databases">
        <authorList>
            <person name="Sun Q."/>
            <person name="Ohkuma M."/>
        </authorList>
    </citation>
    <scope>NUCLEOTIDE SEQUENCE</scope>
    <source>
        <strain evidence="2">JCM 3086</strain>
    </source>
</reference>
<dbReference type="EMBL" id="BMQA01000014">
    <property type="protein sequence ID" value="GGJ28716.1"/>
    <property type="molecule type" value="Genomic_DNA"/>
</dbReference>
<gene>
    <name evidence="2" type="ORF">GCM10010121_045050</name>
</gene>
<comment type="caution">
    <text evidence="2">The sequence shown here is derived from an EMBL/GenBank/DDBJ whole genome shotgun (WGS) entry which is preliminary data.</text>
</comment>
<name>A0A917KT61_9ACTN</name>
<evidence type="ECO:0000256" key="1">
    <source>
        <dbReference type="SAM" id="MobiDB-lite"/>
    </source>
</evidence>
<evidence type="ECO:0000313" key="2">
    <source>
        <dbReference type="EMBL" id="GGJ28716.1"/>
    </source>
</evidence>
<organism evidence="2 3">
    <name type="scientific">Streptomyces brasiliensis</name>
    <dbReference type="NCBI Taxonomy" id="1954"/>
    <lineage>
        <taxon>Bacteria</taxon>
        <taxon>Bacillati</taxon>
        <taxon>Actinomycetota</taxon>
        <taxon>Actinomycetes</taxon>
        <taxon>Kitasatosporales</taxon>
        <taxon>Streptomycetaceae</taxon>
        <taxon>Streptomyces</taxon>
    </lineage>
</organism>
<proteinExistence type="predicted"/>
<evidence type="ECO:0000313" key="3">
    <source>
        <dbReference type="Proteomes" id="UP000657574"/>
    </source>
</evidence>
<dbReference type="Proteomes" id="UP000657574">
    <property type="component" value="Unassembled WGS sequence"/>
</dbReference>
<dbReference type="AlphaFoldDB" id="A0A917KT61"/>
<keyword evidence="3" id="KW-1185">Reference proteome</keyword>
<reference evidence="2" key="1">
    <citation type="journal article" date="2014" name="Int. J. Syst. Evol. Microbiol.">
        <title>Complete genome sequence of Corynebacterium casei LMG S-19264T (=DSM 44701T), isolated from a smear-ripened cheese.</title>
        <authorList>
            <consortium name="US DOE Joint Genome Institute (JGI-PGF)"/>
            <person name="Walter F."/>
            <person name="Albersmeier A."/>
            <person name="Kalinowski J."/>
            <person name="Ruckert C."/>
        </authorList>
    </citation>
    <scope>NUCLEOTIDE SEQUENCE</scope>
    <source>
        <strain evidence="2">JCM 3086</strain>
    </source>
</reference>
<protein>
    <submittedName>
        <fullName evidence="2">Uncharacterized protein</fullName>
    </submittedName>
</protein>